<dbReference type="EMBL" id="JADIMC010000114">
    <property type="protein sequence ID" value="MBO8477207.1"/>
    <property type="molecule type" value="Genomic_DNA"/>
</dbReference>
<comment type="similarity">
    <text evidence="7">Belongs to the radical SAM superfamily. Anaerobic sulfatase-maturating enzyme family.</text>
</comment>
<evidence type="ECO:0000256" key="4">
    <source>
        <dbReference type="ARBA" id="ARBA00022723"/>
    </source>
</evidence>
<comment type="caution">
    <text evidence="9">The sequence shown here is derived from an EMBL/GenBank/DDBJ whole genome shotgun (WGS) entry which is preliminary data.</text>
</comment>
<dbReference type="NCBIfam" id="NF010308">
    <property type="entry name" value="PRK13745.1"/>
    <property type="match status" value="1"/>
</dbReference>
<dbReference type="SUPFAM" id="SSF102114">
    <property type="entry name" value="Radical SAM enzymes"/>
    <property type="match status" value="1"/>
</dbReference>
<dbReference type="Proteomes" id="UP000823598">
    <property type="component" value="Unassembled WGS sequence"/>
</dbReference>
<evidence type="ECO:0000313" key="9">
    <source>
        <dbReference type="EMBL" id="MBO8477207.1"/>
    </source>
</evidence>
<dbReference type="SFLD" id="SFLDG01384">
    <property type="entry name" value="thioether_bond_formation_requi"/>
    <property type="match status" value="1"/>
</dbReference>
<dbReference type="InterPro" id="IPR007197">
    <property type="entry name" value="rSAM"/>
</dbReference>
<dbReference type="SFLD" id="SFLDG01067">
    <property type="entry name" value="SPASM/twitch_domain_containing"/>
    <property type="match status" value="1"/>
</dbReference>
<dbReference type="GO" id="GO:0051539">
    <property type="term" value="F:4 iron, 4 sulfur cluster binding"/>
    <property type="evidence" value="ECO:0007669"/>
    <property type="project" value="UniProtKB-KW"/>
</dbReference>
<reference evidence="9" key="1">
    <citation type="submission" date="2020-10" db="EMBL/GenBank/DDBJ databases">
        <authorList>
            <person name="Gilroy R."/>
        </authorList>
    </citation>
    <scope>NUCLEOTIDE SEQUENCE</scope>
    <source>
        <strain evidence="9">6919</strain>
    </source>
</reference>
<keyword evidence="4" id="KW-0479">Metal-binding</keyword>
<dbReference type="InterPro" id="IPR058240">
    <property type="entry name" value="rSAM_sf"/>
</dbReference>
<dbReference type="CDD" id="cd01335">
    <property type="entry name" value="Radical_SAM"/>
    <property type="match status" value="1"/>
</dbReference>
<keyword evidence="2" id="KW-0004">4Fe-4S</keyword>
<dbReference type="Gene3D" id="3.20.20.70">
    <property type="entry name" value="Aldolase class I"/>
    <property type="match status" value="1"/>
</dbReference>
<dbReference type="PANTHER" id="PTHR43273">
    <property type="entry name" value="ANAEROBIC SULFATASE-MATURATING ENZYME HOMOLOG ASLB-RELATED"/>
    <property type="match status" value="1"/>
</dbReference>
<name>A0A9D9IR96_9BACT</name>
<dbReference type="InterPro" id="IPR034491">
    <property type="entry name" value="Anaerob_Ser_sulfatase-maturase"/>
</dbReference>
<dbReference type="SFLD" id="SFLDS00029">
    <property type="entry name" value="Radical_SAM"/>
    <property type="match status" value="1"/>
</dbReference>
<dbReference type="PANTHER" id="PTHR43273:SF3">
    <property type="entry name" value="ANAEROBIC SULFATASE-MATURATING ENZYME HOMOLOG ASLB-RELATED"/>
    <property type="match status" value="1"/>
</dbReference>
<dbReference type="PROSITE" id="PS01305">
    <property type="entry name" value="MOAA_NIFB_PQQE"/>
    <property type="match status" value="1"/>
</dbReference>
<evidence type="ECO:0000256" key="2">
    <source>
        <dbReference type="ARBA" id="ARBA00022485"/>
    </source>
</evidence>
<feature type="domain" description="Radical SAM core" evidence="8">
    <location>
        <begin position="1"/>
        <end position="244"/>
    </location>
</feature>
<dbReference type="InterPro" id="IPR013785">
    <property type="entry name" value="Aldolase_TIM"/>
</dbReference>
<evidence type="ECO:0000256" key="6">
    <source>
        <dbReference type="ARBA" id="ARBA00023014"/>
    </source>
</evidence>
<dbReference type="NCBIfam" id="TIGR04085">
    <property type="entry name" value="rSAM_more_4Fe4S"/>
    <property type="match status" value="1"/>
</dbReference>
<dbReference type="InterPro" id="IPR023867">
    <property type="entry name" value="Sulphatase_maturase_rSAM"/>
</dbReference>
<dbReference type="PROSITE" id="PS51918">
    <property type="entry name" value="RADICAL_SAM"/>
    <property type="match status" value="1"/>
</dbReference>
<dbReference type="SFLD" id="SFLDF00285">
    <property type="entry name" value="anaerobic_Ser-type_sulfatase-m"/>
    <property type="match status" value="1"/>
</dbReference>
<evidence type="ECO:0000256" key="3">
    <source>
        <dbReference type="ARBA" id="ARBA00022691"/>
    </source>
</evidence>
<keyword evidence="5" id="KW-0408">Iron</keyword>
<keyword evidence="6" id="KW-0411">Iron-sulfur</keyword>
<comment type="cofactor">
    <cofactor evidence="1">
        <name>[4Fe-4S] cluster</name>
        <dbReference type="ChEBI" id="CHEBI:49883"/>
    </cofactor>
</comment>
<dbReference type="GO" id="GO:0046872">
    <property type="term" value="F:metal ion binding"/>
    <property type="evidence" value="ECO:0007669"/>
    <property type="project" value="UniProtKB-KW"/>
</dbReference>
<dbReference type="SFLD" id="SFLDG01072">
    <property type="entry name" value="dehydrogenase_like"/>
    <property type="match status" value="1"/>
</dbReference>
<protein>
    <submittedName>
        <fullName evidence="9">Anaerobic sulfatase-maturation protein</fullName>
    </submittedName>
</protein>
<dbReference type="AlphaFoldDB" id="A0A9D9IR96"/>
<keyword evidence="3" id="KW-0949">S-adenosyl-L-methionine</keyword>
<dbReference type="Pfam" id="PF13186">
    <property type="entry name" value="SPASM"/>
    <property type="match status" value="1"/>
</dbReference>
<dbReference type="InterPro" id="IPR047207">
    <property type="entry name" value="SPASM_anSME"/>
</dbReference>
<evidence type="ECO:0000256" key="1">
    <source>
        <dbReference type="ARBA" id="ARBA00001966"/>
    </source>
</evidence>
<dbReference type="SFLD" id="SFLDG01386">
    <property type="entry name" value="main_SPASM_domain-containing"/>
    <property type="match status" value="1"/>
</dbReference>
<gene>
    <name evidence="9" type="ORF">IAB88_09480</name>
</gene>
<sequence length="408" mass="47014">MNNPFARPLYMMAKPVGAVCNLSCHYCYYLEKSGLYGERMSGFMSRSTLDRFVKSYIEAQTSDYVCFTWHGGEPSLMPLDFYKEVIRLQREYAGGKHIDNCFQTNGTLLDAGWCRFFKENNWLVGVSIDGPQELHDTYRRYKSGGPTFSKVMDGISLLEKYEVEWNAMAVVNNLTAEMPIEFYHFFKGIGCRYLQFTPVVERVESVKGNRLAVPNNKNARLTSWSVSPERWGYFLCSLFDDWVRYDVGEYFVQLFDSVLANWAGLEPGLCSMSRTCGHAGVIEANGDVYSCDHFVFPEYRIGNMLENTVTEMMYGDRQTAFGRAKQDSLTGQCRRCRFLFACNGECPKNRFALSVDGEYGLNYLCRGYYEFFKHVAPYMEFMKTEILSGREATNIMNHIDELKINDDE</sequence>
<accession>A0A9D9IR96</accession>
<dbReference type="NCBIfam" id="TIGR03942">
    <property type="entry name" value="sulfatase_rSAM"/>
    <property type="match status" value="1"/>
</dbReference>
<evidence type="ECO:0000259" key="8">
    <source>
        <dbReference type="PROSITE" id="PS51918"/>
    </source>
</evidence>
<evidence type="ECO:0000256" key="7">
    <source>
        <dbReference type="ARBA" id="ARBA00023601"/>
    </source>
</evidence>
<dbReference type="Pfam" id="PF04055">
    <property type="entry name" value="Radical_SAM"/>
    <property type="match status" value="1"/>
</dbReference>
<dbReference type="InterPro" id="IPR023885">
    <property type="entry name" value="4Fe4S-binding_SPASM_dom"/>
</dbReference>
<dbReference type="GO" id="GO:0016491">
    <property type="term" value="F:oxidoreductase activity"/>
    <property type="evidence" value="ECO:0007669"/>
    <property type="project" value="InterPro"/>
</dbReference>
<proteinExistence type="inferred from homology"/>
<evidence type="ECO:0000256" key="5">
    <source>
        <dbReference type="ARBA" id="ARBA00023004"/>
    </source>
</evidence>
<dbReference type="InterPro" id="IPR000385">
    <property type="entry name" value="MoaA_NifB_PqqE_Fe-S-bd_CS"/>
</dbReference>
<organism evidence="9 10">
    <name type="scientific">Candidatus Limisoma faecipullorum</name>
    <dbReference type="NCBI Taxonomy" id="2840854"/>
    <lineage>
        <taxon>Bacteria</taxon>
        <taxon>Pseudomonadati</taxon>
        <taxon>Bacteroidota</taxon>
        <taxon>Bacteroidia</taxon>
        <taxon>Bacteroidales</taxon>
        <taxon>Candidatus Limisoma</taxon>
    </lineage>
</organism>
<dbReference type="CDD" id="cd21120">
    <property type="entry name" value="SPASM_anSME"/>
    <property type="match status" value="1"/>
</dbReference>
<reference evidence="9" key="2">
    <citation type="journal article" date="2021" name="PeerJ">
        <title>Extensive microbial diversity within the chicken gut microbiome revealed by metagenomics and culture.</title>
        <authorList>
            <person name="Gilroy R."/>
            <person name="Ravi A."/>
            <person name="Getino M."/>
            <person name="Pursley I."/>
            <person name="Horton D.L."/>
            <person name="Alikhan N.F."/>
            <person name="Baker D."/>
            <person name="Gharbi K."/>
            <person name="Hall N."/>
            <person name="Watson M."/>
            <person name="Adriaenssens E.M."/>
            <person name="Foster-Nyarko E."/>
            <person name="Jarju S."/>
            <person name="Secka A."/>
            <person name="Antonio M."/>
            <person name="Oren A."/>
            <person name="Chaudhuri R.R."/>
            <person name="La Ragione R."/>
            <person name="Hildebrand F."/>
            <person name="Pallen M.J."/>
        </authorList>
    </citation>
    <scope>NUCLEOTIDE SEQUENCE</scope>
    <source>
        <strain evidence="9">6919</strain>
    </source>
</reference>
<evidence type="ECO:0000313" key="10">
    <source>
        <dbReference type="Proteomes" id="UP000823598"/>
    </source>
</evidence>